<dbReference type="PRINTS" id="PR00205">
    <property type="entry name" value="CADHERIN"/>
</dbReference>
<dbReference type="AlphaFoldDB" id="A0A1I7VCU0"/>
<evidence type="ECO:0000313" key="12">
    <source>
        <dbReference type="Proteomes" id="UP000095285"/>
    </source>
</evidence>
<dbReference type="FunFam" id="2.60.40.60:FF:000116">
    <property type="entry name" value="Dachsous cadherin-related 2"/>
    <property type="match status" value="2"/>
</dbReference>
<evidence type="ECO:0000256" key="8">
    <source>
        <dbReference type="ARBA" id="ARBA00023180"/>
    </source>
</evidence>
<dbReference type="GO" id="GO:0005509">
    <property type="term" value="F:calcium ion binding"/>
    <property type="evidence" value="ECO:0007669"/>
    <property type="project" value="UniProtKB-UniRule"/>
</dbReference>
<reference evidence="13" key="2">
    <citation type="submission" date="2016-11" db="UniProtKB">
        <authorList>
            <consortium name="WormBaseParasite"/>
        </authorList>
    </citation>
    <scope>IDENTIFICATION</scope>
</reference>
<keyword evidence="5" id="KW-0130">Cell adhesion</keyword>
<keyword evidence="7 10" id="KW-0472">Membrane</keyword>
<dbReference type="WBParaSite" id="EN70_12382">
    <property type="protein sequence ID" value="EN70_12382"/>
    <property type="gene ID" value="EN70_12382"/>
</dbReference>
<evidence type="ECO:0000313" key="13">
    <source>
        <dbReference type="WBParaSite" id="EN70_12382"/>
    </source>
</evidence>
<dbReference type="SUPFAM" id="SSF49313">
    <property type="entry name" value="Cadherin-like"/>
    <property type="match status" value="5"/>
</dbReference>
<evidence type="ECO:0000256" key="2">
    <source>
        <dbReference type="ARBA" id="ARBA00022692"/>
    </source>
</evidence>
<feature type="domain" description="Cadherin" evidence="11">
    <location>
        <begin position="131"/>
        <end position="230"/>
    </location>
</feature>
<dbReference type="InterPro" id="IPR020894">
    <property type="entry name" value="Cadherin_CS"/>
</dbReference>
<evidence type="ECO:0000256" key="3">
    <source>
        <dbReference type="ARBA" id="ARBA00022737"/>
    </source>
</evidence>
<keyword evidence="8" id="KW-0325">Glycoprotein</keyword>
<sequence>VTDGENTSRATLRIIVEDVNDNAPKFEEQFYLINIGKDIELGSIIGKIRANDPDTGHGGIVRYELAINSMNDFRIDPETGNLLVIGKLNDRSTYYLKVYAFDQGKPAQNSTVVVQINIGIENYDRKPIRFTRTSFNFSIPENIQPYNEFGQITLMDEIPIGTILRIQNFEPINLFGITHDGSIFLNYPIDAEFKSEFEFLVEALSPYAAYNSSVKVYVKVMDLNDNVPYFMEKINEITINDEMITNQMLARFMAMDNDSGDNGRISYHMLSGNDYGMFNLNSTTGVLYLMKKIDDIEGINLNDTFNNLLIAAIDNGIPERMNWTTVQIRFHSDFSSITAPFFIVTQYEVSIFENLPNGSIILRSKAINKFGLTDNDWIYSITDTNKSFVCNKSTGHIILIKELDFESQTNYEFNLKVQDNRNRSALVPVHIHIHGIDEYPPIFTKTNYVFQIPRSIEIGQSIGVVSAIDHDSGIDGIIRYEIHGSARRYLSINSSTGQIILSHKPYDRTITNITNDEFVVIASSSAKQSSRIKVIVQIGDFPALDVLSTTKTLTVTQILTIGSLSLLFILLVTLFALIIHMRIYSVSKNNCAIVRDLNCPSPRFKRETQIAPCYTKFKINGNTNDNNHPVTYSMPDSGIDPDDISVTSSVTDYLNQVGVTPNK</sequence>
<evidence type="ECO:0000256" key="4">
    <source>
        <dbReference type="ARBA" id="ARBA00022837"/>
    </source>
</evidence>
<evidence type="ECO:0000256" key="9">
    <source>
        <dbReference type="PROSITE-ProRule" id="PRU00043"/>
    </source>
</evidence>
<dbReference type="InterPro" id="IPR015919">
    <property type="entry name" value="Cadherin-like_sf"/>
</dbReference>
<feature type="domain" description="Cadherin" evidence="11">
    <location>
        <begin position="1"/>
        <end position="26"/>
    </location>
</feature>
<keyword evidence="6 10" id="KW-1133">Transmembrane helix</keyword>
<dbReference type="PANTHER" id="PTHR24026">
    <property type="entry name" value="FAT ATYPICAL CADHERIN-RELATED"/>
    <property type="match status" value="1"/>
</dbReference>
<dbReference type="PROSITE" id="PS00232">
    <property type="entry name" value="CADHERIN_1"/>
    <property type="match status" value="2"/>
</dbReference>
<dbReference type="eggNOG" id="KOG3594">
    <property type="taxonomic scope" value="Eukaryota"/>
</dbReference>
<dbReference type="CDD" id="cd11304">
    <property type="entry name" value="Cadherin_repeat"/>
    <property type="match status" value="5"/>
</dbReference>
<evidence type="ECO:0000256" key="5">
    <source>
        <dbReference type="ARBA" id="ARBA00022889"/>
    </source>
</evidence>
<evidence type="ECO:0000259" key="11">
    <source>
        <dbReference type="PROSITE" id="PS50268"/>
    </source>
</evidence>
<organism evidence="12 13">
    <name type="scientific">Loa loa</name>
    <name type="common">Eye worm</name>
    <name type="synonym">Filaria loa</name>
    <dbReference type="NCBI Taxonomy" id="7209"/>
    <lineage>
        <taxon>Eukaryota</taxon>
        <taxon>Metazoa</taxon>
        <taxon>Ecdysozoa</taxon>
        <taxon>Nematoda</taxon>
        <taxon>Chromadorea</taxon>
        <taxon>Rhabditida</taxon>
        <taxon>Spirurina</taxon>
        <taxon>Spiruromorpha</taxon>
        <taxon>Filarioidea</taxon>
        <taxon>Onchocercidae</taxon>
        <taxon>Loa</taxon>
    </lineage>
</organism>
<dbReference type="STRING" id="7209.A0A1I7VCU0"/>
<evidence type="ECO:0000256" key="7">
    <source>
        <dbReference type="ARBA" id="ARBA00023136"/>
    </source>
</evidence>
<proteinExistence type="predicted"/>
<keyword evidence="3" id="KW-0677">Repeat</keyword>
<dbReference type="InterPro" id="IPR002126">
    <property type="entry name" value="Cadherin-like_dom"/>
</dbReference>
<keyword evidence="12" id="KW-1185">Reference proteome</keyword>
<dbReference type="GO" id="GO:0005886">
    <property type="term" value="C:plasma membrane"/>
    <property type="evidence" value="ECO:0007669"/>
    <property type="project" value="UniProtKB-SubCell"/>
</dbReference>
<feature type="domain" description="Cadherin" evidence="11">
    <location>
        <begin position="343"/>
        <end position="443"/>
    </location>
</feature>
<evidence type="ECO:0000256" key="10">
    <source>
        <dbReference type="SAM" id="Phobius"/>
    </source>
</evidence>
<dbReference type="PROSITE" id="PS50268">
    <property type="entry name" value="CADHERIN_2"/>
    <property type="match status" value="6"/>
</dbReference>
<name>A0A1I7VCU0_LOALO</name>
<dbReference type="Pfam" id="PF00028">
    <property type="entry name" value="Cadherin"/>
    <property type="match status" value="3"/>
</dbReference>
<dbReference type="Proteomes" id="UP000095285">
    <property type="component" value="Unassembled WGS sequence"/>
</dbReference>
<protein>
    <submittedName>
        <fullName evidence="13">Cadherin</fullName>
    </submittedName>
</protein>
<dbReference type="PANTHER" id="PTHR24026:SF136">
    <property type="entry name" value="PROTOCADHERIN-23"/>
    <property type="match status" value="1"/>
</dbReference>
<evidence type="ECO:0000256" key="6">
    <source>
        <dbReference type="ARBA" id="ARBA00022989"/>
    </source>
</evidence>
<accession>A0A1I7VCU0</accession>
<dbReference type="GO" id="GO:0007156">
    <property type="term" value="P:homophilic cell adhesion via plasma membrane adhesion molecules"/>
    <property type="evidence" value="ECO:0007669"/>
    <property type="project" value="InterPro"/>
</dbReference>
<evidence type="ECO:0000256" key="1">
    <source>
        <dbReference type="ARBA" id="ARBA00004370"/>
    </source>
</evidence>
<feature type="transmembrane region" description="Helical" evidence="10">
    <location>
        <begin position="558"/>
        <end position="579"/>
    </location>
</feature>
<dbReference type="Gene3D" id="2.60.40.60">
    <property type="entry name" value="Cadherins"/>
    <property type="match status" value="6"/>
</dbReference>
<dbReference type="SMART" id="SM00112">
    <property type="entry name" value="CA"/>
    <property type="match status" value="5"/>
</dbReference>
<feature type="domain" description="Cadherin" evidence="11">
    <location>
        <begin position="231"/>
        <end position="342"/>
    </location>
</feature>
<feature type="domain" description="Cadherin" evidence="11">
    <location>
        <begin position="444"/>
        <end position="540"/>
    </location>
</feature>
<reference evidence="12" key="1">
    <citation type="submission" date="2012-04" db="EMBL/GenBank/DDBJ databases">
        <title>The Genome Sequence of Loa loa.</title>
        <authorList>
            <consortium name="The Broad Institute Genome Sequencing Platform"/>
            <consortium name="Broad Institute Genome Sequencing Center for Infectious Disease"/>
            <person name="Nutman T.B."/>
            <person name="Fink D.L."/>
            <person name="Russ C."/>
            <person name="Young S."/>
            <person name="Zeng Q."/>
            <person name="Gargeya S."/>
            <person name="Alvarado L."/>
            <person name="Berlin A."/>
            <person name="Chapman S.B."/>
            <person name="Chen Z."/>
            <person name="Freedman E."/>
            <person name="Gellesch M."/>
            <person name="Goldberg J."/>
            <person name="Griggs A."/>
            <person name="Gujja S."/>
            <person name="Heilman E.R."/>
            <person name="Heiman D."/>
            <person name="Howarth C."/>
            <person name="Mehta T."/>
            <person name="Neiman D."/>
            <person name="Pearson M."/>
            <person name="Roberts A."/>
            <person name="Saif S."/>
            <person name="Shea T."/>
            <person name="Shenoy N."/>
            <person name="Sisk P."/>
            <person name="Stolte C."/>
            <person name="Sykes S."/>
            <person name="White J."/>
            <person name="Yandava C."/>
            <person name="Haas B."/>
            <person name="Henn M.R."/>
            <person name="Nusbaum C."/>
            <person name="Birren B."/>
        </authorList>
    </citation>
    <scope>NUCLEOTIDE SEQUENCE [LARGE SCALE GENOMIC DNA]</scope>
</reference>
<comment type="subcellular location">
    <subcellularLocation>
        <location evidence="1">Membrane</location>
    </subcellularLocation>
</comment>
<keyword evidence="4 9" id="KW-0106">Calcium</keyword>
<keyword evidence="2 10" id="KW-0812">Transmembrane</keyword>
<feature type="domain" description="Cadherin" evidence="11">
    <location>
        <begin position="27"/>
        <end position="129"/>
    </location>
</feature>